<sequence length="122" mass="14486">MKCYSGKIPYTHMKVELQEEWVELISLLIKPKRGTVELVFNRRRIFRFNDILTANQLGRHMQGYSQLKYLVKQILCYVLKYVTIITFSVTFRSLPFYKTQKSIKQIFATQEQNCLNLIISSL</sequence>
<organism evidence="1 2">
    <name type="scientific">Glossina brevipalpis</name>
    <dbReference type="NCBI Taxonomy" id="37001"/>
    <lineage>
        <taxon>Eukaryota</taxon>
        <taxon>Metazoa</taxon>
        <taxon>Ecdysozoa</taxon>
        <taxon>Arthropoda</taxon>
        <taxon>Hexapoda</taxon>
        <taxon>Insecta</taxon>
        <taxon>Pterygota</taxon>
        <taxon>Neoptera</taxon>
        <taxon>Endopterygota</taxon>
        <taxon>Diptera</taxon>
        <taxon>Brachycera</taxon>
        <taxon>Muscomorpha</taxon>
        <taxon>Hippoboscoidea</taxon>
        <taxon>Glossinidae</taxon>
        <taxon>Glossina</taxon>
    </lineage>
</organism>
<keyword evidence="2" id="KW-1185">Reference proteome</keyword>
<dbReference type="VEuPathDB" id="VectorBase:GBRI027077"/>
<name>A0A1A9WPF8_9MUSC</name>
<proteinExistence type="predicted"/>
<protein>
    <submittedName>
        <fullName evidence="1">Uncharacterized protein</fullName>
    </submittedName>
</protein>
<evidence type="ECO:0000313" key="1">
    <source>
        <dbReference type="EnsemblMetazoa" id="GBRI027077-PA"/>
    </source>
</evidence>
<reference evidence="1" key="2">
    <citation type="submission" date="2020-05" db="UniProtKB">
        <authorList>
            <consortium name="EnsemblMetazoa"/>
        </authorList>
    </citation>
    <scope>IDENTIFICATION</scope>
    <source>
        <strain evidence="1">IAEA</strain>
    </source>
</reference>
<dbReference type="EnsemblMetazoa" id="GBRI027077-RA">
    <property type="protein sequence ID" value="GBRI027077-PA"/>
    <property type="gene ID" value="GBRI027077"/>
</dbReference>
<evidence type="ECO:0000313" key="2">
    <source>
        <dbReference type="Proteomes" id="UP000091820"/>
    </source>
</evidence>
<reference evidence="2" key="1">
    <citation type="submission" date="2014-03" db="EMBL/GenBank/DDBJ databases">
        <authorList>
            <person name="Aksoy S."/>
            <person name="Warren W."/>
            <person name="Wilson R.K."/>
        </authorList>
    </citation>
    <scope>NUCLEOTIDE SEQUENCE [LARGE SCALE GENOMIC DNA]</scope>
    <source>
        <strain evidence="2">IAEA</strain>
    </source>
</reference>
<dbReference type="Proteomes" id="UP000091820">
    <property type="component" value="Unassembled WGS sequence"/>
</dbReference>
<dbReference type="AlphaFoldDB" id="A0A1A9WPF8"/>
<accession>A0A1A9WPF8</accession>